<sequence>MKNHYRYIWSEYRSLINVESHIRQYIEQRHIFGSGHSYSFIYAKDGFAEELHRDVDNAVWVKLGKQLLRRKFVEELIAEGHVLTREFASFVKILHESDLGSCSDSELKKLFVASCKYHSKFRGYFKISREEFMATAENELKRLLAEKFTKYENRESIFEVLTSPAQMDDVNLELLDRVTLVHNYSPSRLDDELLLKHALKHPWLIAHSHNLSSILSHLKSGFQKDFANKKELNQKVGELKLQKKRLGTLQRKYLKIAKSKKINYLSWLFQAMSIERMRLKGSWAGSDFIYLPLYKEISRRTSVSLRDLFSVYRIGEVVKAINDKKGILSPIEKIHRKSYYVLWLKNKKLYFYSGKKASTIINERVAISESKQEVKG</sequence>
<dbReference type="AlphaFoldDB" id="A0A1F7UXZ8"/>
<comment type="caution">
    <text evidence="1">The sequence shown here is derived from an EMBL/GenBank/DDBJ whole genome shotgun (WGS) entry which is preliminary data.</text>
</comment>
<evidence type="ECO:0000313" key="1">
    <source>
        <dbReference type="EMBL" id="OGL82567.1"/>
    </source>
</evidence>
<reference evidence="1 2" key="1">
    <citation type="journal article" date="2016" name="Nat. Commun.">
        <title>Thousands of microbial genomes shed light on interconnected biogeochemical processes in an aquifer system.</title>
        <authorList>
            <person name="Anantharaman K."/>
            <person name="Brown C.T."/>
            <person name="Hug L.A."/>
            <person name="Sharon I."/>
            <person name="Castelle C.J."/>
            <person name="Probst A.J."/>
            <person name="Thomas B.C."/>
            <person name="Singh A."/>
            <person name="Wilkins M.J."/>
            <person name="Karaoz U."/>
            <person name="Brodie E.L."/>
            <person name="Williams K.H."/>
            <person name="Hubbard S.S."/>
            <person name="Banfield J.F."/>
        </authorList>
    </citation>
    <scope>NUCLEOTIDE SEQUENCE [LARGE SCALE GENOMIC DNA]</scope>
</reference>
<name>A0A1F7UXZ8_9BACT</name>
<evidence type="ECO:0000313" key="2">
    <source>
        <dbReference type="Proteomes" id="UP000176846"/>
    </source>
</evidence>
<organism evidence="1 2">
    <name type="scientific">Candidatus Uhrbacteria bacterium RIFCSPLOWO2_01_FULL_47_25</name>
    <dbReference type="NCBI Taxonomy" id="1802402"/>
    <lineage>
        <taxon>Bacteria</taxon>
        <taxon>Candidatus Uhriibacteriota</taxon>
    </lineage>
</organism>
<accession>A0A1F7UXZ8</accession>
<protein>
    <submittedName>
        <fullName evidence="1">Uncharacterized protein</fullName>
    </submittedName>
</protein>
<proteinExistence type="predicted"/>
<dbReference type="Proteomes" id="UP000176846">
    <property type="component" value="Unassembled WGS sequence"/>
</dbReference>
<dbReference type="EMBL" id="MGEK01000017">
    <property type="protein sequence ID" value="OGL82567.1"/>
    <property type="molecule type" value="Genomic_DNA"/>
</dbReference>
<gene>
    <name evidence="1" type="ORF">A2936_01560</name>
</gene>